<organism evidence="2 3">
    <name type="scientific">Cohnella herbarum</name>
    <dbReference type="NCBI Taxonomy" id="2728023"/>
    <lineage>
        <taxon>Bacteria</taxon>
        <taxon>Bacillati</taxon>
        <taxon>Bacillota</taxon>
        <taxon>Bacilli</taxon>
        <taxon>Bacillales</taxon>
        <taxon>Paenibacillaceae</taxon>
        <taxon>Cohnella</taxon>
    </lineage>
</organism>
<protein>
    <submittedName>
        <fullName evidence="2">DUF4166 domain-containing protein</fullName>
    </submittedName>
</protein>
<evidence type="ECO:0000313" key="3">
    <source>
        <dbReference type="Proteomes" id="UP000502248"/>
    </source>
</evidence>
<evidence type="ECO:0000313" key="2">
    <source>
        <dbReference type="EMBL" id="QJD83402.1"/>
    </source>
</evidence>
<dbReference type="InterPro" id="IPR025311">
    <property type="entry name" value="DUF4166"/>
</dbReference>
<dbReference type="RefSeq" id="WP_169279697.1">
    <property type="nucleotide sequence ID" value="NZ_CP051680.1"/>
</dbReference>
<sequence>MRSIYEQVLGNDFHRLHPRIQERFGFKSSDRVASIGQGVMERIWYSKWATVPLFVGTFRHILFPQGGEKVPFTIGNYAYVDSFGRETVTWCRKFKFPNAIRSFDATMIYSPERQGIVDYLGTKQHLAVDLSISAMENGGIRIRSGEQRFYEKSVRFRFPAKLTGIADVCEWYDDGEGAYKISVAVNNPMIGPVFRYEGRFQARFQETDAGNIPLDVKPLREERRE</sequence>
<dbReference type="Pfam" id="PF13761">
    <property type="entry name" value="DUF4166"/>
    <property type="match status" value="1"/>
</dbReference>
<proteinExistence type="predicted"/>
<name>A0A7Z2VHY1_9BACL</name>
<reference evidence="2 3" key="1">
    <citation type="submission" date="2020-04" db="EMBL/GenBank/DDBJ databases">
        <title>Genome sequencing of novel species.</title>
        <authorList>
            <person name="Heo J."/>
            <person name="Kim S.-J."/>
            <person name="Kim J.-S."/>
            <person name="Hong S.-B."/>
            <person name="Kwon S.-W."/>
        </authorList>
    </citation>
    <scope>NUCLEOTIDE SEQUENCE [LARGE SCALE GENOMIC DNA]</scope>
    <source>
        <strain evidence="2 3">MFER-1</strain>
    </source>
</reference>
<feature type="domain" description="DUF4166" evidence="1">
    <location>
        <begin position="16"/>
        <end position="200"/>
    </location>
</feature>
<dbReference type="AlphaFoldDB" id="A0A7Z2VHY1"/>
<dbReference type="Proteomes" id="UP000502248">
    <property type="component" value="Chromosome"/>
</dbReference>
<gene>
    <name evidence="2" type="ORF">HH215_09575</name>
</gene>
<dbReference type="KEGG" id="cheb:HH215_09575"/>
<dbReference type="EMBL" id="CP051680">
    <property type="protein sequence ID" value="QJD83402.1"/>
    <property type="molecule type" value="Genomic_DNA"/>
</dbReference>
<accession>A0A7Z2VHY1</accession>
<evidence type="ECO:0000259" key="1">
    <source>
        <dbReference type="Pfam" id="PF13761"/>
    </source>
</evidence>
<keyword evidence="3" id="KW-1185">Reference proteome</keyword>